<dbReference type="Proteomes" id="UP001431313">
    <property type="component" value="Unassembled WGS sequence"/>
</dbReference>
<name>A0ABT2CFK5_9ACTN</name>
<dbReference type="EMBL" id="JANUGQ010000007">
    <property type="protein sequence ID" value="MCS0636185.1"/>
    <property type="molecule type" value="Genomic_DNA"/>
</dbReference>
<keyword evidence="1" id="KW-0472">Membrane</keyword>
<reference evidence="2" key="1">
    <citation type="submission" date="2022-08" db="EMBL/GenBank/DDBJ databases">
        <authorList>
            <person name="Somphong A."/>
            <person name="Phongsopitanun W."/>
        </authorList>
    </citation>
    <scope>NUCLEOTIDE SEQUENCE</scope>
    <source>
        <strain evidence="2">LP05-1</strain>
    </source>
</reference>
<keyword evidence="1" id="KW-1133">Transmembrane helix</keyword>
<protein>
    <recommendedName>
        <fullName evidence="4">Major facilitator superfamily (MFS) profile domain-containing protein</fullName>
    </recommendedName>
</protein>
<keyword evidence="3" id="KW-1185">Reference proteome</keyword>
<comment type="caution">
    <text evidence="2">The sequence shown here is derived from an EMBL/GenBank/DDBJ whole genome shotgun (WGS) entry which is preliminary data.</text>
</comment>
<gene>
    <name evidence="2" type="ORF">NX801_11020</name>
</gene>
<proteinExistence type="predicted"/>
<organism evidence="2 3">
    <name type="scientific">Streptomyces pyxinae</name>
    <dbReference type="NCBI Taxonomy" id="2970734"/>
    <lineage>
        <taxon>Bacteria</taxon>
        <taxon>Bacillati</taxon>
        <taxon>Actinomycetota</taxon>
        <taxon>Actinomycetes</taxon>
        <taxon>Kitasatosporales</taxon>
        <taxon>Streptomycetaceae</taxon>
        <taxon>Streptomyces</taxon>
    </lineage>
</organism>
<evidence type="ECO:0000313" key="2">
    <source>
        <dbReference type="EMBL" id="MCS0636185.1"/>
    </source>
</evidence>
<evidence type="ECO:0000256" key="1">
    <source>
        <dbReference type="SAM" id="Phobius"/>
    </source>
</evidence>
<evidence type="ECO:0008006" key="4">
    <source>
        <dbReference type="Google" id="ProtNLM"/>
    </source>
</evidence>
<accession>A0ABT2CFK5</accession>
<sequence length="95" mass="9500">MGLLLLALLVLAAGAITAVVGPLFAIACDSCRDGVRPARFTGALIGAAPYASLLLSLGTVIAMFARRDGVRVALIGLGALAALLFTMVFLGQAGA</sequence>
<dbReference type="RefSeq" id="WP_258787313.1">
    <property type="nucleotide sequence ID" value="NZ_JANUGQ010000007.1"/>
</dbReference>
<evidence type="ECO:0000313" key="3">
    <source>
        <dbReference type="Proteomes" id="UP001431313"/>
    </source>
</evidence>
<feature type="transmembrane region" description="Helical" evidence="1">
    <location>
        <begin position="41"/>
        <end position="65"/>
    </location>
</feature>
<keyword evidence="1" id="KW-0812">Transmembrane</keyword>
<feature type="transmembrane region" description="Helical" evidence="1">
    <location>
        <begin position="72"/>
        <end position="93"/>
    </location>
</feature>